<keyword evidence="4" id="KW-1185">Reference proteome</keyword>
<evidence type="ECO:0000256" key="1">
    <source>
        <dbReference type="SAM" id="SignalP"/>
    </source>
</evidence>
<dbReference type="InterPro" id="IPR011460">
    <property type="entry name" value="Lcl_C"/>
</dbReference>
<keyword evidence="1" id="KW-0732">Signal</keyword>
<accession>A0ABY3SV29</accession>
<reference evidence="3" key="1">
    <citation type="journal article" date="2022" name="Microorganisms">
        <title>Two New Species of Filamentous Sulfur Bacteria of the Genus Thiothrix, Thiothrix winogradskyi sp. nov. and 'Candidatus Thiothrix sulfatifontis' sp. nov.</title>
        <authorList>
            <person name="Ravin N.V."/>
            <person name="Rossetti S."/>
            <person name="Beletsky A.V."/>
            <person name="Kadnikov V.V."/>
            <person name="Rudenko T.S."/>
            <person name="Smolyakov D.D."/>
            <person name="Moskvitina M.I."/>
            <person name="Gureeva M.V."/>
            <person name="Mardanov A.V."/>
            <person name="Grabovich M.Y."/>
        </authorList>
    </citation>
    <scope>NUCLEOTIDE SEQUENCE</scope>
    <source>
        <strain evidence="3">CT3</strain>
    </source>
</reference>
<name>A0ABY3SV29_9GAMM</name>
<feature type="signal peptide" evidence="1">
    <location>
        <begin position="1"/>
        <end position="29"/>
    </location>
</feature>
<proteinExistence type="predicted"/>
<organism evidence="3 4">
    <name type="scientific">Thiothrix winogradskyi</name>
    <dbReference type="NCBI Taxonomy" id="96472"/>
    <lineage>
        <taxon>Bacteria</taxon>
        <taxon>Pseudomonadati</taxon>
        <taxon>Pseudomonadota</taxon>
        <taxon>Gammaproteobacteria</taxon>
        <taxon>Thiotrichales</taxon>
        <taxon>Thiotrichaceae</taxon>
        <taxon>Thiothrix</taxon>
    </lineage>
</organism>
<gene>
    <name evidence="3" type="ORF">L2Y54_12675</name>
</gene>
<dbReference type="Pfam" id="PF07603">
    <property type="entry name" value="Lcl_C"/>
    <property type="match status" value="1"/>
</dbReference>
<protein>
    <submittedName>
        <fullName evidence="3">DUF1566 domain-containing protein</fullName>
    </submittedName>
</protein>
<sequence>MALSYVSMQPKRFAALPSVVLMCSLFLLSACGGGGGGTVSPEPVTPVAGGGDVVPVSVKTAVLAKSTGKLNDTGITLCADFAADGSKRHNLDLSCTLLTDSDGDPIPPANSLARIDCQGKSTGQDGHVGRDVTANDVSDGHAGFSFTKVAADGTALSASASAWPCVKDNVTGLIWEVKTDDGGLHDKDWTYSWYSTDSTQNGGSPGTPTAGVCGATSGCDTEAYVKAVNAAGWCGASDWRMPSQNELLSLIDLSRIDPAIDTAYFPNTLASWYWSGTSATEFDLAGGGATGSGGLSIVATHAWYIGFDYGYDDIDSRNIDKHVRLVRSGK</sequence>
<evidence type="ECO:0000313" key="3">
    <source>
        <dbReference type="EMBL" id="UJS22797.1"/>
    </source>
</evidence>
<dbReference type="EMBL" id="CP091244">
    <property type="protein sequence ID" value="UJS22797.1"/>
    <property type="molecule type" value="Genomic_DNA"/>
</dbReference>
<feature type="domain" description="Lcl C-terminal" evidence="2">
    <location>
        <begin position="165"/>
        <end position="327"/>
    </location>
</feature>
<feature type="chain" id="PRO_5046092985" evidence="1">
    <location>
        <begin position="30"/>
        <end position="330"/>
    </location>
</feature>
<dbReference type="Proteomes" id="UP001054801">
    <property type="component" value="Chromosome"/>
</dbReference>
<dbReference type="RefSeq" id="WP_236496518.1">
    <property type="nucleotide sequence ID" value="NZ_CP091244.1"/>
</dbReference>
<evidence type="ECO:0000313" key="4">
    <source>
        <dbReference type="Proteomes" id="UP001054801"/>
    </source>
</evidence>
<evidence type="ECO:0000259" key="2">
    <source>
        <dbReference type="Pfam" id="PF07603"/>
    </source>
</evidence>